<evidence type="ECO:0000256" key="1">
    <source>
        <dbReference type="ARBA" id="ARBA00022737"/>
    </source>
</evidence>
<name>A0ABT7WCH2_9FLAO</name>
<feature type="compositionally biased region" description="Basic and acidic residues" evidence="2">
    <location>
        <begin position="795"/>
        <end position="821"/>
    </location>
</feature>
<protein>
    <recommendedName>
        <fullName evidence="3">Sortilin N-terminal domain-containing protein</fullName>
    </recommendedName>
</protein>
<feature type="domain" description="Sortilin N-terminal" evidence="3">
    <location>
        <begin position="635"/>
        <end position="717"/>
    </location>
</feature>
<accession>A0ABT7WCH2</accession>
<dbReference type="Proteomes" id="UP001174839">
    <property type="component" value="Unassembled WGS sequence"/>
</dbReference>
<feature type="region of interest" description="Disordered" evidence="2">
    <location>
        <begin position="794"/>
        <end position="821"/>
    </location>
</feature>
<dbReference type="RefSeq" id="WP_289723988.1">
    <property type="nucleotide sequence ID" value="NZ_JAUDUY010000002.1"/>
</dbReference>
<feature type="region of interest" description="Disordered" evidence="2">
    <location>
        <begin position="859"/>
        <end position="880"/>
    </location>
</feature>
<dbReference type="CDD" id="cd15482">
    <property type="entry name" value="Sialidase_non-viral"/>
    <property type="match status" value="1"/>
</dbReference>
<evidence type="ECO:0000259" key="3">
    <source>
        <dbReference type="Pfam" id="PF15902"/>
    </source>
</evidence>
<comment type="caution">
    <text evidence="4">The sequence shown here is derived from an EMBL/GenBank/DDBJ whole genome shotgun (WGS) entry which is preliminary data.</text>
</comment>
<dbReference type="InterPro" id="IPR050310">
    <property type="entry name" value="VPS10-sortilin"/>
</dbReference>
<dbReference type="EMBL" id="JAUDUY010000002">
    <property type="protein sequence ID" value="MDM9630619.1"/>
    <property type="molecule type" value="Genomic_DNA"/>
</dbReference>
<dbReference type="InterPro" id="IPR015943">
    <property type="entry name" value="WD40/YVTN_repeat-like_dom_sf"/>
</dbReference>
<proteinExistence type="predicted"/>
<sequence>MKHFFLLLMVAVSFSITGQEFSMKLAGDLKPRNIGPGGMSGRVTAIDVVSSEPDIMYAGTASGGLWKSTSGGIKWEPIFDDQATASIGAIAIHQSNPSVVWVGTGEGNPRNSLNGGYGVYRSLDAGRSWQLMGLEETRHIHRIIIDPTDPNTVYVGAIGSPWGEHPQRGVFKTTDGGESWEKILFANNKTGVADMVMDPTNPNKLLVAMWEHKRDPWFFNSGGPGSGLHMTHDGGKTWKALSEKDGLPKGDLGRIGLAIAPGNPDIVYALIEAKKNALYKSEDGGFTWKKINDKSDIGDRPFYYSDIFVDPQNENRVYSVFTYVNVSEDGGKNFKQLMPAYGTDNGVHPDHHAWWIHPQDGKFMIDGNDGGLNITRDGGRSWRFIGNLPVGQFYHISVDQEYPYNVYGGMQDNGSWRGPAYVWRSQGIRNSYWQEIAFGDGFDVVPDVEDSRYGYAMSQQGFVRRYDWMTGNAYSVRPTPPDATTKIRFNWNAGIGQDPFDPQTVYFGSQFVHKSTDKGLTWKVISPDLTTNDPEKQKQSDSGGLTMDATGAENHCTILVIEPSPVERDMLWVGSDDGRVHYTQNGGDSWTEVTANIKGLPRGSWIPQIRASKTNKGEALLVANDYRRYNYTPYAYRTRNYGKTWERIVDEGDVKSFVLSILEDPENPNLMFMGTDDGLYISMDAGAKWQKWTHGFPTVSTKDLVIHPREQDLVIGTFGRAAWVLDDIRPLREIAADGDILSREISVFNPPTAYLAANQQPSGTRFGADAIFNGANRQRGGMITYYLKEGAAAKSKKEESDENKEETPEKSTETEADSKKKTDSVFVRIYSQDRLIRTLKYKTPDSAGLHRVYWRLDEAGPDRPSRKLEERKREPGGATVKPGTYRVVVALGDARDETQIRVESDPRLEVSTSGIEARYTSTKKLDGYLQTTADAVKQLAQSKKVADSYAADLKKLDKEKYKSQIEASKEISKKVDTLLATYVGKVDKRQGITRNPEMTVTRRIYNAYGYVQSRPDGMTATEQNLIAFAEADLKKALSETNAFFSNDWKAYKEEMEGLDLSPFKETKTFTLTN</sequence>
<gene>
    <name evidence="4" type="ORF">QU605_04010</name>
</gene>
<dbReference type="SUPFAM" id="SSF110296">
    <property type="entry name" value="Oligoxyloglucan reducing end-specific cellobiohydrolase"/>
    <property type="match status" value="3"/>
</dbReference>
<dbReference type="Pfam" id="PF15902">
    <property type="entry name" value="Sortilin-Vps10"/>
    <property type="match status" value="2"/>
</dbReference>
<feature type="compositionally biased region" description="Basic and acidic residues" evidence="2">
    <location>
        <begin position="859"/>
        <end position="875"/>
    </location>
</feature>
<dbReference type="Gene3D" id="2.130.10.10">
    <property type="entry name" value="YVTN repeat-like/Quinoprotein amine dehydrogenase"/>
    <property type="match status" value="3"/>
</dbReference>
<feature type="domain" description="Sortilin N-terminal" evidence="3">
    <location>
        <begin position="119"/>
        <end position="243"/>
    </location>
</feature>
<dbReference type="InterPro" id="IPR031778">
    <property type="entry name" value="Sortilin_N"/>
</dbReference>
<dbReference type="PANTHER" id="PTHR12106:SF27">
    <property type="entry name" value="SORTILIN-RELATED RECEPTOR"/>
    <property type="match status" value="1"/>
</dbReference>
<organism evidence="4 5">
    <name type="scientific">Robiginitalea aurantiaca</name>
    <dbReference type="NCBI Taxonomy" id="3056915"/>
    <lineage>
        <taxon>Bacteria</taxon>
        <taxon>Pseudomonadati</taxon>
        <taxon>Bacteroidota</taxon>
        <taxon>Flavobacteriia</taxon>
        <taxon>Flavobacteriales</taxon>
        <taxon>Flavobacteriaceae</taxon>
        <taxon>Robiginitalea</taxon>
    </lineage>
</organism>
<dbReference type="PANTHER" id="PTHR12106">
    <property type="entry name" value="SORTILIN RELATED"/>
    <property type="match status" value="1"/>
</dbReference>
<keyword evidence="5" id="KW-1185">Reference proteome</keyword>
<keyword evidence="1" id="KW-0677">Repeat</keyword>
<evidence type="ECO:0000313" key="4">
    <source>
        <dbReference type="EMBL" id="MDM9630619.1"/>
    </source>
</evidence>
<reference evidence="4" key="1">
    <citation type="submission" date="2023-06" db="EMBL/GenBank/DDBJ databases">
        <title>Robiginitalea aurantiacus sp. nov. and Algoriphagus sediminis sp. nov., isolated from coastal sediment.</title>
        <authorList>
            <person name="Zhou Z.Y."/>
            <person name="An J."/>
            <person name="Jia Y.W."/>
            <person name="Du Z.J."/>
        </authorList>
    </citation>
    <scope>NUCLEOTIDE SEQUENCE</scope>
    <source>
        <strain evidence="4">M39</strain>
    </source>
</reference>
<evidence type="ECO:0000256" key="2">
    <source>
        <dbReference type="SAM" id="MobiDB-lite"/>
    </source>
</evidence>
<evidence type="ECO:0000313" key="5">
    <source>
        <dbReference type="Proteomes" id="UP001174839"/>
    </source>
</evidence>